<evidence type="ECO:0000313" key="9">
    <source>
        <dbReference type="Proteomes" id="UP000747542"/>
    </source>
</evidence>
<dbReference type="InterPro" id="IPR013525">
    <property type="entry name" value="ABC2_TM"/>
</dbReference>
<evidence type="ECO:0000256" key="2">
    <source>
        <dbReference type="ARBA" id="ARBA00022692"/>
    </source>
</evidence>
<comment type="caution">
    <text evidence="8">The sequence shown here is derived from an EMBL/GenBank/DDBJ whole genome shotgun (WGS) entry which is preliminary data.</text>
</comment>
<evidence type="ECO:0000256" key="5">
    <source>
        <dbReference type="SAM" id="Coils"/>
    </source>
</evidence>
<dbReference type="EMBL" id="JAHLQT010029499">
    <property type="protein sequence ID" value="KAG7161388.1"/>
    <property type="molecule type" value="Genomic_DNA"/>
</dbReference>
<dbReference type="GO" id="GO:0005319">
    <property type="term" value="F:lipid transporter activity"/>
    <property type="evidence" value="ECO:0007669"/>
    <property type="project" value="TreeGrafter"/>
</dbReference>
<evidence type="ECO:0000256" key="3">
    <source>
        <dbReference type="ARBA" id="ARBA00022989"/>
    </source>
</evidence>
<evidence type="ECO:0000313" key="8">
    <source>
        <dbReference type="EMBL" id="KAG7161388.1"/>
    </source>
</evidence>
<evidence type="ECO:0000256" key="1">
    <source>
        <dbReference type="ARBA" id="ARBA00004141"/>
    </source>
</evidence>
<keyword evidence="4 6" id="KW-0472">Membrane</keyword>
<keyword evidence="2 6" id="KW-0812">Transmembrane</keyword>
<sequence length="528" mass="59738">MHLLALLISDFLEKHETTIVPQPPYSPDLALKAFQDANETFAKVEKQQEALKQLQKSTARLATTSSQDSDLQKLKESLQLPWVQSLMQQLLPSSHSISLTEQINYTSPQLTEASEFAKEFSDILEVGVSLLSCLELQRFVPASDEAELLELASHAAKEKMFLAGIVFDGAGETGDTETKIPAHLTYTLRVDYEKSPSTFHLGPKFWQPGAYAHMALHMKYLQGFLQLQETIEEAILKLQHKNSNFSKTAASLKSQDNDFLSVIDKDIGNKSKFLRSKNMKQLSLGVNNLPKTIEPRHLLSRRTKRATTAATLTEEEENLLLNLPIYTKQQPYPCYEKDDFMSMLNSSPVLSCVFSFMAFTIFIMSLISQLVQERESRNRQLQEVMGLRLWLDHLVWFFYSLLHLVIILLVVTFAIKFGGLQPKVDFWVLFTFLFCYGLSIIAFCYLVACLVPSTVLATFVGVMSLLVFSVPFVSITLIQVKTPLSIIRFSCLLPPSAFGFGFQIICQYELLLKGADFNNLWTPPLRGR</sequence>
<feature type="domain" description="ABC-2 type transporter transmembrane" evidence="7">
    <location>
        <begin position="290"/>
        <end position="508"/>
    </location>
</feature>
<dbReference type="PANTHER" id="PTHR19229:SF260">
    <property type="entry name" value="ABC TRANSPORTER DOMAIN-CONTAINING PROTEIN"/>
    <property type="match status" value="1"/>
</dbReference>
<dbReference type="Pfam" id="PF12698">
    <property type="entry name" value="ABC2_membrane_3"/>
    <property type="match status" value="1"/>
</dbReference>
<proteinExistence type="predicted"/>
<evidence type="ECO:0000256" key="6">
    <source>
        <dbReference type="SAM" id="Phobius"/>
    </source>
</evidence>
<reference evidence="8" key="1">
    <citation type="journal article" date="2021" name="Sci. Adv.">
        <title>The American lobster genome reveals insights on longevity, neural, and immune adaptations.</title>
        <authorList>
            <person name="Polinski J.M."/>
            <person name="Zimin A.V."/>
            <person name="Clark K.F."/>
            <person name="Kohn A.B."/>
            <person name="Sadowski N."/>
            <person name="Timp W."/>
            <person name="Ptitsyn A."/>
            <person name="Khanna P."/>
            <person name="Romanova D.Y."/>
            <person name="Williams P."/>
            <person name="Greenwood S.J."/>
            <person name="Moroz L.L."/>
            <person name="Walt D.R."/>
            <person name="Bodnar A.G."/>
        </authorList>
    </citation>
    <scope>NUCLEOTIDE SEQUENCE</scope>
    <source>
        <strain evidence="8">GMGI-L3</strain>
    </source>
</reference>
<dbReference type="InterPro" id="IPR026082">
    <property type="entry name" value="ABCA"/>
</dbReference>
<comment type="subcellular location">
    <subcellularLocation>
        <location evidence="1">Membrane</location>
        <topology evidence="1">Multi-pass membrane protein</topology>
    </subcellularLocation>
</comment>
<dbReference type="GO" id="GO:0140359">
    <property type="term" value="F:ABC-type transporter activity"/>
    <property type="evidence" value="ECO:0007669"/>
    <property type="project" value="InterPro"/>
</dbReference>
<keyword evidence="9" id="KW-1185">Reference proteome</keyword>
<dbReference type="AlphaFoldDB" id="A0A8J5JSR9"/>
<evidence type="ECO:0000259" key="7">
    <source>
        <dbReference type="Pfam" id="PF12698"/>
    </source>
</evidence>
<dbReference type="GO" id="GO:0016020">
    <property type="term" value="C:membrane"/>
    <property type="evidence" value="ECO:0007669"/>
    <property type="project" value="UniProtKB-SubCell"/>
</dbReference>
<feature type="transmembrane region" description="Helical" evidence="6">
    <location>
        <begin position="394"/>
        <end position="415"/>
    </location>
</feature>
<gene>
    <name evidence="8" type="primary">Abca1-L</name>
    <name evidence="8" type="ORF">Hamer_G014026</name>
</gene>
<dbReference type="PANTHER" id="PTHR19229">
    <property type="entry name" value="ATP-BINDING CASSETTE TRANSPORTER SUBFAMILY A ABCA"/>
    <property type="match status" value="1"/>
</dbReference>
<keyword evidence="5" id="KW-0175">Coiled coil</keyword>
<feature type="transmembrane region" description="Helical" evidence="6">
    <location>
        <begin position="454"/>
        <end position="478"/>
    </location>
</feature>
<protein>
    <submittedName>
        <fullName evidence="8">Phospholipid-transporting ATPase ABCA1-like</fullName>
    </submittedName>
</protein>
<dbReference type="Proteomes" id="UP000747542">
    <property type="component" value="Unassembled WGS sequence"/>
</dbReference>
<feature type="transmembrane region" description="Helical" evidence="6">
    <location>
        <begin position="349"/>
        <end position="371"/>
    </location>
</feature>
<name>A0A8J5JSR9_HOMAM</name>
<organism evidence="8 9">
    <name type="scientific">Homarus americanus</name>
    <name type="common">American lobster</name>
    <dbReference type="NCBI Taxonomy" id="6706"/>
    <lineage>
        <taxon>Eukaryota</taxon>
        <taxon>Metazoa</taxon>
        <taxon>Ecdysozoa</taxon>
        <taxon>Arthropoda</taxon>
        <taxon>Crustacea</taxon>
        <taxon>Multicrustacea</taxon>
        <taxon>Malacostraca</taxon>
        <taxon>Eumalacostraca</taxon>
        <taxon>Eucarida</taxon>
        <taxon>Decapoda</taxon>
        <taxon>Pleocyemata</taxon>
        <taxon>Astacidea</taxon>
        <taxon>Nephropoidea</taxon>
        <taxon>Nephropidae</taxon>
        <taxon>Homarus</taxon>
    </lineage>
</organism>
<feature type="transmembrane region" description="Helical" evidence="6">
    <location>
        <begin position="427"/>
        <end position="448"/>
    </location>
</feature>
<accession>A0A8J5JSR9</accession>
<evidence type="ECO:0000256" key="4">
    <source>
        <dbReference type="ARBA" id="ARBA00023136"/>
    </source>
</evidence>
<keyword evidence="3 6" id="KW-1133">Transmembrane helix</keyword>
<feature type="coiled-coil region" evidence="5">
    <location>
        <begin position="34"/>
        <end position="64"/>
    </location>
</feature>